<organism evidence="1 2">
    <name type="scientific">Racocetra persica</name>
    <dbReference type="NCBI Taxonomy" id="160502"/>
    <lineage>
        <taxon>Eukaryota</taxon>
        <taxon>Fungi</taxon>
        <taxon>Fungi incertae sedis</taxon>
        <taxon>Mucoromycota</taxon>
        <taxon>Glomeromycotina</taxon>
        <taxon>Glomeromycetes</taxon>
        <taxon>Diversisporales</taxon>
        <taxon>Gigasporaceae</taxon>
        <taxon>Racocetra</taxon>
    </lineage>
</organism>
<evidence type="ECO:0000313" key="1">
    <source>
        <dbReference type="EMBL" id="CAG8844775.1"/>
    </source>
</evidence>
<evidence type="ECO:0000313" key="2">
    <source>
        <dbReference type="Proteomes" id="UP000789920"/>
    </source>
</evidence>
<accession>A0ACA9SQ37</accession>
<dbReference type="Proteomes" id="UP000789920">
    <property type="component" value="Unassembled WGS sequence"/>
</dbReference>
<protein>
    <submittedName>
        <fullName evidence="1">11882_t:CDS:1</fullName>
    </submittedName>
</protein>
<dbReference type="EMBL" id="CAJVQC010143998">
    <property type="protein sequence ID" value="CAG8844775.1"/>
    <property type="molecule type" value="Genomic_DNA"/>
</dbReference>
<gene>
    <name evidence="1" type="ORF">RPERSI_LOCUS33352</name>
</gene>
<reference evidence="1" key="1">
    <citation type="submission" date="2021-06" db="EMBL/GenBank/DDBJ databases">
        <authorList>
            <person name="Kallberg Y."/>
            <person name="Tangrot J."/>
            <person name="Rosling A."/>
        </authorList>
    </citation>
    <scope>NUCLEOTIDE SEQUENCE</scope>
    <source>
        <strain evidence="1">MA461A</strain>
    </source>
</reference>
<sequence>FDPMIFEIQLLSKKSTALGFVKVVTTSLDVDFLVSHLSQIILGILTWSTEHRSFKFKVRHIFERLIHRFGFDTIEKHVPENDRKLLSNIRKRKNRAKRRKNMDLDNDDEKQDIEVSVSKQKRKSSMSNDAYEDVLYGSESDFEDSEQEEEASTKVRSSNMRSKKAPVSWIKEDNDSPVDFLDKS</sequence>
<feature type="non-terminal residue" evidence="1">
    <location>
        <position position="184"/>
    </location>
</feature>
<feature type="non-terminal residue" evidence="1">
    <location>
        <position position="1"/>
    </location>
</feature>
<proteinExistence type="predicted"/>
<comment type="caution">
    <text evidence="1">The sequence shown here is derived from an EMBL/GenBank/DDBJ whole genome shotgun (WGS) entry which is preliminary data.</text>
</comment>
<keyword evidence="2" id="KW-1185">Reference proteome</keyword>
<name>A0ACA9SQ37_9GLOM</name>